<name>A0ABW2RL20_9BACL</name>
<evidence type="ECO:0000256" key="5">
    <source>
        <dbReference type="ARBA" id="ARBA00022729"/>
    </source>
</evidence>
<dbReference type="CDD" id="cd20070">
    <property type="entry name" value="5TM_YidC_Alb3"/>
    <property type="match status" value="1"/>
</dbReference>
<dbReference type="Proteomes" id="UP001596500">
    <property type="component" value="Unassembled WGS sequence"/>
</dbReference>
<dbReference type="HAMAP" id="MF_01811">
    <property type="entry name" value="YidC_type2"/>
    <property type="match status" value="1"/>
</dbReference>
<keyword evidence="6 12" id="KW-0653">Protein transport</keyword>
<dbReference type="Pfam" id="PF02096">
    <property type="entry name" value="60KD_IMP"/>
    <property type="match status" value="1"/>
</dbReference>
<evidence type="ECO:0000256" key="11">
    <source>
        <dbReference type="ARBA" id="ARBA00023288"/>
    </source>
</evidence>
<dbReference type="EMBL" id="JBHTBW010000034">
    <property type="protein sequence ID" value="MFC7441757.1"/>
    <property type="molecule type" value="Genomic_DNA"/>
</dbReference>
<keyword evidence="7 12" id="KW-1133">Transmembrane helix</keyword>
<keyword evidence="16" id="KW-1185">Reference proteome</keyword>
<keyword evidence="9" id="KW-0564">Palmitate</keyword>
<accession>A0ABW2RL20</accession>
<evidence type="ECO:0000256" key="1">
    <source>
        <dbReference type="ARBA" id="ARBA00004651"/>
    </source>
</evidence>
<dbReference type="PANTHER" id="PTHR12428">
    <property type="entry name" value="OXA1"/>
    <property type="match status" value="1"/>
</dbReference>
<comment type="subcellular location">
    <subcellularLocation>
        <location evidence="1 12">Cell membrane</location>
        <topology evidence="1 12">Multi-pass membrane protein</topology>
    </subcellularLocation>
</comment>
<keyword evidence="2 12" id="KW-0813">Transport</keyword>
<evidence type="ECO:0000256" key="9">
    <source>
        <dbReference type="ARBA" id="ARBA00023139"/>
    </source>
</evidence>
<keyword evidence="3 12" id="KW-1003">Cell membrane</keyword>
<evidence type="ECO:0000313" key="16">
    <source>
        <dbReference type="Proteomes" id="UP001596500"/>
    </source>
</evidence>
<dbReference type="InterPro" id="IPR028055">
    <property type="entry name" value="YidC/Oxa/ALB_C"/>
</dbReference>
<comment type="caution">
    <text evidence="15">The sequence shown here is derived from an EMBL/GenBank/DDBJ whole genome shotgun (WGS) entry which is preliminary data.</text>
</comment>
<feature type="signal peptide" evidence="13">
    <location>
        <begin position="1"/>
        <end position="32"/>
    </location>
</feature>
<organism evidence="15 16">
    <name type="scientific">Laceyella putida</name>
    <dbReference type="NCBI Taxonomy" id="110101"/>
    <lineage>
        <taxon>Bacteria</taxon>
        <taxon>Bacillati</taxon>
        <taxon>Bacillota</taxon>
        <taxon>Bacilli</taxon>
        <taxon>Bacillales</taxon>
        <taxon>Thermoactinomycetaceae</taxon>
        <taxon>Laceyella</taxon>
    </lineage>
</organism>
<protein>
    <recommendedName>
        <fullName evidence="12">Membrane protein insertase YidC</fullName>
    </recommendedName>
    <alternativeName>
        <fullName evidence="12">Foldase YidC</fullName>
    </alternativeName>
    <alternativeName>
        <fullName evidence="12">Membrane integrase YidC</fullName>
    </alternativeName>
    <alternativeName>
        <fullName evidence="12">Membrane protein YidC</fullName>
    </alternativeName>
</protein>
<evidence type="ECO:0000256" key="3">
    <source>
        <dbReference type="ARBA" id="ARBA00022475"/>
    </source>
</evidence>
<feature type="transmembrane region" description="Helical" evidence="12">
    <location>
        <begin position="176"/>
        <end position="196"/>
    </location>
</feature>
<evidence type="ECO:0000256" key="10">
    <source>
        <dbReference type="ARBA" id="ARBA00023186"/>
    </source>
</evidence>
<dbReference type="InterPro" id="IPR001708">
    <property type="entry name" value="YidC/ALB3/OXA1/COX18"/>
</dbReference>
<feature type="domain" description="Membrane insertase YidC/Oxa/ALB C-terminal" evidence="14">
    <location>
        <begin position="67"/>
        <end position="255"/>
    </location>
</feature>
<evidence type="ECO:0000313" key="15">
    <source>
        <dbReference type="EMBL" id="MFC7441757.1"/>
    </source>
</evidence>
<feature type="chain" id="PRO_5046203849" description="Membrane protein insertase YidC" evidence="13">
    <location>
        <begin position="33"/>
        <end position="269"/>
    </location>
</feature>
<evidence type="ECO:0000256" key="7">
    <source>
        <dbReference type="ARBA" id="ARBA00022989"/>
    </source>
</evidence>
<evidence type="ECO:0000256" key="4">
    <source>
        <dbReference type="ARBA" id="ARBA00022692"/>
    </source>
</evidence>
<keyword evidence="4 12" id="KW-0812">Transmembrane</keyword>
<feature type="transmembrane region" description="Helical" evidence="12">
    <location>
        <begin position="140"/>
        <end position="164"/>
    </location>
</feature>
<keyword evidence="5 12" id="KW-0732">Signal</keyword>
<proteinExistence type="inferred from homology"/>
<evidence type="ECO:0000256" key="6">
    <source>
        <dbReference type="ARBA" id="ARBA00022927"/>
    </source>
</evidence>
<keyword evidence="8 12" id="KW-0472">Membrane</keyword>
<dbReference type="PROSITE" id="PS51257">
    <property type="entry name" value="PROKAR_LIPOPROTEIN"/>
    <property type="match status" value="1"/>
</dbReference>
<dbReference type="PRINTS" id="PR00701">
    <property type="entry name" value="60KDINNERMP"/>
</dbReference>
<comment type="similarity">
    <text evidence="12">Belongs to the OXA1/ALB3/YidC family. Type 2 subfamily.</text>
</comment>
<evidence type="ECO:0000259" key="14">
    <source>
        <dbReference type="Pfam" id="PF02096"/>
    </source>
</evidence>
<evidence type="ECO:0000256" key="2">
    <source>
        <dbReference type="ARBA" id="ARBA00022448"/>
    </source>
</evidence>
<keyword evidence="11 12" id="KW-0449">Lipoprotein</keyword>
<dbReference type="RefSeq" id="WP_379865200.1">
    <property type="nucleotide sequence ID" value="NZ_JBHTBW010000034.1"/>
</dbReference>
<keyword evidence="10 12" id="KW-0143">Chaperone</keyword>
<comment type="function">
    <text evidence="12">Required for the insertion and/or proper folding and/or complex formation of integral membrane proteins into the membrane. Involved in integration of membrane proteins that insert both dependently and independently of the Sec translocase complex, as well as at least some lipoproteins.</text>
</comment>
<dbReference type="InterPro" id="IPR047196">
    <property type="entry name" value="YidC_ALB_C"/>
</dbReference>
<sequence>MGKSSVFTFIQRYSNVLIAVAVLLLLSGCQPAAQPTDADASGWFTQIFVSPFSHLIKFFASLFDGNYGLSIILMTILVRLALMPMMMKQYRNQLVMKEKMNVIQPELKKIQEKYKNKQKDPEAQKRMQQEMMQLYQKHEFNPMAIGCLPMLIQLPILMGFYYAIKNSPEITTHSFLWFNLGQTDMIMPLVAAFVYYVQFKVSQVGIDPQQQKQMALLGYMSPLMIGLFSFNAPAALPLYWSVGGLFLIFQTLISKRLYKQNEALPSISK</sequence>
<evidence type="ECO:0000256" key="13">
    <source>
        <dbReference type="SAM" id="SignalP"/>
    </source>
</evidence>
<feature type="transmembrane region" description="Helical" evidence="12">
    <location>
        <begin position="216"/>
        <end position="232"/>
    </location>
</feature>
<reference evidence="16" key="1">
    <citation type="journal article" date="2019" name="Int. J. Syst. Evol. Microbiol.">
        <title>The Global Catalogue of Microorganisms (GCM) 10K type strain sequencing project: providing services to taxonomists for standard genome sequencing and annotation.</title>
        <authorList>
            <consortium name="The Broad Institute Genomics Platform"/>
            <consortium name="The Broad Institute Genome Sequencing Center for Infectious Disease"/>
            <person name="Wu L."/>
            <person name="Ma J."/>
        </authorList>
    </citation>
    <scope>NUCLEOTIDE SEQUENCE [LARGE SCALE GENOMIC DNA]</scope>
    <source>
        <strain evidence="16">CGMCC 1.12942</strain>
    </source>
</reference>
<dbReference type="InterPro" id="IPR023060">
    <property type="entry name" value="YidC/YidC1/YidC2_Firmicutes"/>
</dbReference>
<gene>
    <name evidence="12 15" type="primary">yidC</name>
    <name evidence="15" type="ORF">ACFQNG_11620</name>
</gene>
<dbReference type="PANTHER" id="PTHR12428:SF65">
    <property type="entry name" value="CYTOCHROME C OXIDASE ASSEMBLY PROTEIN COX18, MITOCHONDRIAL"/>
    <property type="match status" value="1"/>
</dbReference>
<dbReference type="NCBIfam" id="TIGR03592">
    <property type="entry name" value="yidC_oxa1_cterm"/>
    <property type="match status" value="1"/>
</dbReference>
<feature type="transmembrane region" description="Helical" evidence="12">
    <location>
        <begin position="55"/>
        <end position="82"/>
    </location>
</feature>
<evidence type="ECO:0000256" key="8">
    <source>
        <dbReference type="ARBA" id="ARBA00023136"/>
    </source>
</evidence>
<evidence type="ECO:0000256" key="12">
    <source>
        <dbReference type="HAMAP-Rule" id="MF_01811"/>
    </source>
</evidence>